<name>A0A6P1TND7_9FIRM</name>
<keyword evidence="2" id="KW-0238">DNA-binding</keyword>
<accession>A0A6P1TND7</accession>
<dbReference type="InterPro" id="IPR036388">
    <property type="entry name" value="WH-like_DNA-bd_sf"/>
</dbReference>
<keyword evidence="3" id="KW-0804">Transcription</keyword>
<evidence type="ECO:0000256" key="3">
    <source>
        <dbReference type="ARBA" id="ARBA00023163"/>
    </source>
</evidence>
<dbReference type="SMART" id="SM00345">
    <property type="entry name" value="HTH_GNTR"/>
    <property type="match status" value="1"/>
</dbReference>
<dbReference type="Pfam" id="PF00392">
    <property type="entry name" value="GntR"/>
    <property type="match status" value="1"/>
</dbReference>
<dbReference type="AlphaFoldDB" id="A0A6P1TND7"/>
<dbReference type="RefSeq" id="WP_161838527.1">
    <property type="nucleotide sequence ID" value="NZ_CP048000.1"/>
</dbReference>
<evidence type="ECO:0000259" key="4">
    <source>
        <dbReference type="PROSITE" id="PS50949"/>
    </source>
</evidence>
<keyword evidence="1" id="KW-0805">Transcription regulation</keyword>
<dbReference type="GO" id="GO:0003677">
    <property type="term" value="F:DNA binding"/>
    <property type="evidence" value="ECO:0007669"/>
    <property type="project" value="UniProtKB-KW"/>
</dbReference>
<reference evidence="5 6" key="1">
    <citation type="submission" date="2020-01" db="EMBL/GenBank/DDBJ databases">
        <title>Genome analysis of Anaerocolumna sp. CBA3638.</title>
        <authorList>
            <person name="Kim J."/>
            <person name="Roh S.W."/>
        </authorList>
    </citation>
    <scope>NUCLEOTIDE SEQUENCE [LARGE SCALE GENOMIC DNA]</scope>
    <source>
        <strain evidence="5 6">CBA3638</strain>
    </source>
</reference>
<keyword evidence="6" id="KW-1185">Reference proteome</keyword>
<feature type="domain" description="HTH gntR-type" evidence="4">
    <location>
        <begin position="1"/>
        <end position="63"/>
    </location>
</feature>
<organism evidence="5 6">
    <name type="scientific">Anaerocolumna sedimenticola</name>
    <dbReference type="NCBI Taxonomy" id="2696063"/>
    <lineage>
        <taxon>Bacteria</taxon>
        <taxon>Bacillati</taxon>
        <taxon>Bacillota</taxon>
        <taxon>Clostridia</taxon>
        <taxon>Lachnospirales</taxon>
        <taxon>Lachnospiraceae</taxon>
        <taxon>Anaerocolumna</taxon>
    </lineage>
</organism>
<evidence type="ECO:0000256" key="2">
    <source>
        <dbReference type="ARBA" id="ARBA00023125"/>
    </source>
</evidence>
<protein>
    <submittedName>
        <fullName evidence="5">GntR family transcriptional regulator</fullName>
    </submittedName>
</protein>
<dbReference type="PROSITE" id="PS50949">
    <property type="entry name" value="HTH_GNTR"/>
    <property type="match status" value="1"/>
</dbReference>
<evidence type="ECO:0000313" key="6">
    <source>
        <dbReference type="Proteomes" id="UP000464314"/>
    </source>
</evidence>
<proteinExistence type="predicted"/>
<dbReference type="InterPro" id="IPR000524">
    <property type="entry name" value="Tscrpt_reg_HTH_GntR"/>
</dbReference>
<dbReference type="Proteomes" id="UP000464314">
    <property type="component" value="Chromosome"/>
</dbReference>
<gene>
    <name evidence="5" type="ORF">Ana3638_13735</name>
</gene>
<dbReference type="EMBL" id="CP048000">
    <property type="protein sequence ID" value="QHQ61702.1"/>
    <property type="molecule type" value="Genomic_DNA"/>
</dbReference>
<dbReference type="GO" id="GO:0003700">
    <property type="term" value="F:DNA-binding transcription factor activity"/>
    <property type="evidence" value="ECO:0007669"/>
    <property type="project" value="InterPro"/>
</dbReference>
<dbReference type="Gene3D" id="1.10.10.10">
    <property type="entry name" value="Winged helix-like DNA-binding domain superfamily/Winged helix DNA-binding domain"/>
    <property type="match status" value="1"/>
</dbReference>
<dbReference type="InterPro" id="IPR036390">
    <property type="entry name" value="WH_DNA-bd_sf"/>
</dbReference>
<evidence type="ECO:0000313" key="5">
    <source>
        <dbReference type="EMBL" id="QHQ61702.1"/>
    </source>
</evidence>
<dbReference type="KEGG" id="anr:Ana3638_13735"/>
<dbReference type="SUPFAM" id="SSF46785">
    <property type="entry name" value="Winged helix' DNA-binding domain"/>
    <property type="match status" value="1"/>
</dbReference>
<sequence>MVAQKIRDDIMNRTLKSGDKIKKVELSKQLNISRMPVREVFHILQSVGLVSHNPILEEQLKELKNVQKRLERYGELKNNLS</sequence>
<evidence type="ECO:0000256" key="1">
    <source>
        <dbReference type="ARBA" id="ARBA00023015"/>
    </source>
</evidence>